<organism evidence="1 2">
    <name type="scientific">candidate division WWE3 bacterium CG_4_10_14_0_2_um_filter_42_8</name>
    <dbReference type="NCBI Taxonomy" id="1975074"/>
    <lineage>
        <taxon>Bacteria</taxon>
        <taxon>Katanobacteria</taxon>
    </lineage>
</organism>
<protein>
    <recommendedName>
        <fullName evidence="3">Twin-arginine translocation signal domain-containing protein</fullName>
    </recommendedName>
</protein>
<evidence type="ECO:0008006" key="3">
    <source>
        <dbReference type="Google" id="ProtNLM"/>
    </source>
</evidence>
<dbReference type="Proteomes" id="UP000230970">
    <property type="component" value="Unassembled WGS sequence"/>
</dbReference>
<evidence type="ECO:0000313" key="1">
    <source>
        <dbReference type="EMBL" id="PIZ42855.1"/>
    </source>
</evidence>
<comment type="caution">
    <text evidence="1">The sequence shown here is derived from an EMBL/GenBank/DDBJ whole genome shotgun (WGS) entry which is preliminary data.</text>
</comment>
<dbReference type="EMBL" id="PFNJ01000048">
    <property type="protein sequence ID" value="PIZ42855.1"/>
    <property type="molecule type" value="Genomic_DNA"/>
</dbReference>
<dbReference type="GO" id="GO:0005975">
    <property type="term" value="P:carbohydrate metabolic process"/>
    <property type="evidence" value="ECO:0007669"/>
    <property type="project" value="InterPro"/>
</dbReference>
<dbReference type="InterPro" id="IPR019546">
    <property type="entry name" value="TAT_signal_bac_arc"/>
</dbReference>
<proteinExistence type="predicted"/>
<sequence>MGNGEIIGCGGWNLADTEWQVSFLAGYAGTDFIENLYKIKISKEGGLIMTEISRRDFLKLTGAAVGAIVMDGLGIAEKTTVHAGRQEVSPKVESSPIFDPILTRLTNEYWRESGNWEGDMMEDAPSFAPRVLYKLGNAEAGTKADRTVEYEVDLADKVLEQLKTDPNDTEKLKQLIYPVAMGHAGLMDGFRNYGGDKQEIKTKLEVYSQGGVFLSALALIFVDPAEIDKNLPEGFPFNRIQAHAFTADACFQLGEITRNQAWSCLGTYLTDRMVEQFYTENGQYGGYLTLKPSEGKPPEDWNQGYSLVPLAEAFKFTNDQKYLEKGRQIVDTSLRHLEDKQRGGFATAPLSQSKHLSGNCAMLRGMKSWASLGSSESARVGAAITGTLSFLQKDLYNDGLLYHHWSAQAGRADYFCTGCNFFALSGIQDSKPFKYNVLLPYVASEASAQHAQATIRQGLSYNEWRDGFRTDKVEEQAHNILKNPIGLLDQRGLKNGLDLLELK</sequence>
<dbReference type="InterPro" id="IPR008928">
    <property type="entry name" value="6-hairpin_glycosidase_sf"/>
</dbReference>
<evidence type="ECO:0000313" key="2">
    <source>
        <dbReference type="Proteomes" id="UP000230970"/>
    </source>
</evidence>
<dbReference type="SUPFAM" id="SSF48208">
    <property type="entry name" value="Six-hairpin glycosidases"/>
    <property type="match status" value="1"/>
</dbReference>
<name>A0A2M7TC78_UNCKA</name>
<reference evidence="2" key="1">
    <citation type="submission" date="2017-09" db="EMBL/GenBank/DDBJ databases">
        <title>Depth-based differentiation of microbial function through sediment-hosted aquifers and enrichment of novel symbionts in the deep terrestrial subsurface.</title>
        <authorList>
            <person name="Probst A.J."/>
            <person name="Ladd B."/>
            <person name="Jarett J.K."/>
            <person name="Geller-Mcgrath D.E."/>
            <person name="Sieber C.M.K."/>
            <person name="Emerson J.B."/>
            <person name="Anantharaman K."/>
            <person name="Thomas B.C."/>
            <person name="Malmstrom R."/>
            <person name="Stieglmeier M."/>
            <person name="Klingl A."/>
            <person name="Woyke T."/>
            <person name="Ryan C.M."/>
            <person name="Banfield J.F."/>
        </authorList>
    </citation>
    <scope>NUCLEOTIDE SEQUENCE [LARGE SCALE GENOMIC DNA]</scope>
</reference>
<gene>
    <name evidence="1" type="ORF">COY34_02080</name>
</gene>
<dbReference type="NCBIfam" id="TIGR01409">
    <property type="entry name" value="TAT_signal_seq"/>
    <property type="match status" value="1"/>
</dbReference>
<accession>A0A2M7TC78</accession>
<dbReference type="AlphaFoldDB" id="A0A2M7TC78"/>